<dbReference type="Proteomes" id="UP000002301">
    <property type="component" value="Chromosome 1"/>
</dbReference>
<dbReference type="KEGG" id="oan:Oant_1492"/>
<dbReference type="HOGENOM" id="CLU_949412_0_0_5"/>
<protein>
    <recommendedName>
        <fullName evidence="3">Glycosyltransferase family 8 protein</fullName>
    </recommendedName>
</protein>
<gene>
    <name evidence="1" type="ordered locus">Oant_1492</name>
</gene>
<name>A6WZ05_BRUA4</name>
<proteinExistence type="predicted"/>
<reference evidence="1 2" key="1">
    <citation type="journal article" date="2011" name="J. Bacteriol.">
        <title>Genome of Ochrobactrum anthropi ATCC 49188 T, a versatile opportunistic pathogen and symbiont of several eukaryotic hosts.</title>
        <authorList>
            <person name="Chain P.S."/>
            <person name="Lang D.M."/>
            <person name="Comerci D.J."/>
            <person name="Malfatti S.A."/>
            <person name="Vergez L.M."/>
            <person name="Shin M."/>
            <person name="Ugalde R.A."/>
            <person name="Garcia E."/>
            <person name="Tolmasky M.E."/>
        </authorList>
    </citation>
    <scope>NUCLEOTIDE SEQUENCE [LARGE SCALE GENOMIC DNA]</scope>
    <source>
        <strain evidence="2">ATCC 49188 / DSM 6882 / CCUG 24695 / JCM 21032 / LMG 3331 / NBRC 15819 / NCTC 12168 / Alc 37</strain>
    </source>
</reference>
<accession>A6WZ05</accession>
<evidence type="ECO:0000313" key="2">
    <source>
        <dbReference type="Proteomes" id="UP000002301"/>
    </source>
</evidence>
<dbReference type="STRING" id="439375.Oant_1492"/>
<sequence length="293" mass="33613">MRVQIRPVNKGLIDFGDWAMDGARTAIALPVIFAACDEGYFRKHALGFCKSALKSGHHVHIAVSPRPGEGLSYRAHTLASVLLSTFLQRFSDDEKRRLTIEFVADVRAQKPMDDTECIVFYQSLRFFLLPELLNRYQRPIVVLDIDSLVNQPIPSVNDGEVGLFMRLEEDKGSTEFERLGMKILGAMVYADPKAIHFFRNVVLFLDKHIRLYYVDQRALYETYLAHRDVRTFDIAEKGWLDWKFSPSSQVWTAKGKRKRRNLTYVAKRLKFEGRGALASAMILAGYYLGIIRT</sequence>
<keyword evidence="2" id="KW-1185">Reference proteome</keyword>
<dbReference type="AlphaFoldDB" id="A6WZ05"/>
<dbReference type="EMBL" id="CP000758">
    <property type="protein sequence ID" value="ABS14209.1"/>
    <property type="molecule type" value="Genomic_DNA"/>
</dbReference>
<organism evidence="1 2">
    <name type="scientific">Brucella anthropi (strain ATCC 49188 / DSM 6882 / CCUG 24695 / JCM 21032 / LMG 3331 / NBRC 15819 / NCTC 12168 / Alc 37)</name>
    <name type="common">Ochrobactrum anthropi</name>
    <dbReference type="NCBI Taxonomy" id="439375"/>
    <lineage>
        <taxon>Bacteria</taxon>
        <taxon>Pseudomonadati</taxon>
        <taxon>Pseudomonadota</taxon>
        <taxon>Alphaproteobacteria</taxon>
        <taxon>Hyphomicrobiales</taxon>
        <taxon>Brucellaceae</taxon>
        <taxon>Brucella/Ochrobactrum group</taxon>
        <taxon>Brucella</taxon>
    </lineage>
</organism>
<evidence type="ECO:0008006" key="3">
    <source>
        <dbReference type="Google" id="ProtNLM"/>
    </source>
</evidence>
<evidence type="ECO:0000313" key="1">
    <source>
        <dbReference type="EMBL" id="ABS14209.1"/>
    </source>
</evidence>